<dbReference type="GO" id="GO:0006552">
    <property type="term" value="P:L-leucine catabolic process"/>
    <property type="evidence" value="ECO:0007669"/>
    <property type="project" value="TreeGrafter"/>
</dbReference>
<protein>
    <recommendedName>
        <fullName evidence="3">hydroxymethylglutaryl-CoA lyase</fullName>
        <ecNumber evidence="3">4.1.3.4</ecNumber>
    </recommendedName>
</protein>
<dbReference type="InterPro" id="IPR000891">
    <property type="entry name" value="PYR_CT"/>
</dbReference>
<dbReference type="NCBIfam" id="NF004283">
    <property type="entry name" value="PRK05692.1"/>
    <property type="match status" value="1"/>
</dbReference>
<dbReference type="GeneID" id="107271451"/>
<dbReference type="AlphaFoldDB" id="A0AAJ7C6H7"/>
<dbReference type="FunFam" id="3.20.20.70:FF:000201">
    <property type="entry name" value="Hydroxymethylglutaryl-CoA lyase"/>
    <property type="match status" value="1"/>
</dbReference>
<keyword evidence="5 9" id="KW-0456">Lyase</keyword>
<dbReference type="GO" id="GO:0046951">
    <property type="term" value="P:ketone body biosynthetic process"/>
    <property type="evidence" value="ECO:0007669"/>
    <property type="project" value="TreeGrafter"/>
</dbReference>
<evidence type="ECO:0000256" key="4">
    <source>
        <dbReference type="ARBA" id="ARBA00022723"/>
    </source>
</evidence>
<dbReference type="Pfam" id="PF00682">
    <property type="entry name" value="HMGL-like"/>
    <property type="match status" value="1"/>
</dbReference>
<dbReference type="CDD" id="cd07938">
    <property type="entry name" value="DRE_TIM_HMGL"/>
    <property type="match status" value="1"/>
</dbReference>
<dbReference type="InterPro" id="IPR043594">
    <property type="entry name" value="HMGL"/>
</dbReference>
<dbReference type="InterPro" id="IPR013785">
    <property type="entry name" value="Aldolase_TIM"/>
</dbReference>
<feature type="domain" description="Pyruvate carboxyltransferase" evidence="7">
    <location>
        <begin position="20"/>
        <end position="289"/>
    </location>
</feature>
<dbReference type="EC" id="4.1.3.4" evidence="3"/>
<keyword evidence="4" id="KW-0479">Metal-binding</keyword>
<evidence type="ECO:0000256" key="2">
    <source>
        <dbReference type="ARBA" id="ARBA00009405"/>
    </source>
</evidence>
<dbReference type="PROSITE" id="PS50991">
    <property type="entry name" value="PYR_CT"/>
    <property type="match status" value="1"/>
</dbReference>
<sequence length="321" mass="34525">MFSTRSITRINSTRCFNNFVRVVEVGPRDGLQNEPKVVPTSTKIDFINKLTDTGLQTIEVTSFVSPKWVPQMSDNAEVYKNITKQPGVAYPVLVPNLKGLENALNSGVQEVAIFGAASEAFSQKNINCSISESVKKFSLVVGKSKEHNVKVRGYISCIAGCPYEGDVKPLVVANLTAALLELGCYEVSLGDTIGVGTPRKIEAVLKELEHISSGNMDRFAMHCHDTYGQALANVFASLQKGIRIFDSSVAGLGGCPYAAGASGNLATEDLLYLLQGLGLETGVNLEKVVQVGDFISNELCRDNKSKVGVAMLASVKHKNYA</sequence>
<dbReference type="Proteomes" id="UP000694920">
    <property type="component" value="Unplaced"/>
</dbReference>
<dbReference type="RefSeq" id="XP_015602959.1">
    <property type="nucleotide sequence ID" value="XM_015747473.2"/>
</dbReference>
<reference evidence="9 10" key="1">
    <citation type="submission" date="2025-04" db="UniProtKB">
        <authorList>
            <consortium name="RefSeq"/>
        </authorList>
    </citation>
    <scope>IDENTIFICATION</scope>
</reference>
<dbReference type="Gene3D" id="3.20.20.70">
    <property type="entry name" value="Aldolase class I"/>
    <property type="match status" value="1"/>
</dbReference>
<evidence type="ECO:0000313" key="9">
    <source>
        <dbReference type="RefSeq" id="XP_015602959.1"/>
    </source>
</evidence>
<comment type="similarity">
    <text evidence="2">Belongs to the HMG-CoA lyase family.</text>
</comment>
<evidence type="ECO:0000256" key="6">
    <source>
        <dbReference type="ARBA" id="ARBA00049877"/>
    </source>
</evidence>
<evidence type="ECO:0000259" key="7">
    <source>
        <dbReference type="PROSITE" id="PS50991"/>
    </source>
</evidence>
<accession>A0AAJ7C6H7</accession>
<dbReference type="GO" id="GO:0046872">
    <property type="term" value="F:metal ion binding"/>
    <property type="evidence" value="ECO:0007669"/>
    <property type="project" value="UniProtKB-KW"/>
</dbReference>
<dbReference type="InterPro" id="IPR000138">
    <property type="entry name" value="HMG_CoA_lyase_AS"/>
</dbReference>
<name>A0AAJ7C6H7_CEPCN</name>
<comment type="catalytic activity">
    <reaction evidence="6">
        <text>(3S)-3-hydroxy-3-methylglutaryl-CoA = acetoacetate + acetyl-CoA</text>
        <dbReference type="Rhea" id="RHEA:24404"/>
        <dbReference type="ChEBI" id="CHEBI:13705"/>
        <dbReference type="ChEBI" id="CHEBI:43074"/>
        <dbReference type="ChEBI" id="CHEBI:57288"/>
        <dbReference type="EC" id="4.1.3.4"/>
    </reaction>
</comment>
<dbReference type="SUPFAM" id="SSF51569">
    <property type="entry name" value="Aldolase"/>
    <property type="match status" value="1"/>
</dbReference>
<dbReference type="CTD" id="3155"/>
<dbReference type="KEGG" id="ccin:107271451"/>
<dbReference type="PROSITE" id="PS01062">
    <property type="entry name" value="HMG_COA_LYASE"/>
    <property type="match status" value="1"/>
</dbReference>
<evidence type="ECO:0000313" key="10">
    <source>
        <dbReference type="RefSeq" id="XP_024944465.1"/>
    </source>
</evidence>
<evidence type="ECO:0000256" key="3">
    <source>
        <dbReference type="ARBA" id="ARBA00012910"/>
    </source>
</evidence>
<dbReference type="RefSeq" id="XP_024944465.1">
    <property type="nucleotide sequence ID" value="XM_025088697.1"/>
</dbReference>
<organism evidence="8 9">
    <name type="scientific">Cephus cinctus</name>
    <name type="common">Wheat stem sawfly</name>
    <dbReference type="NCBI Taxonomy" id="211228"/>
    <lineage>
        <taxon>Eukaryota</taxon>
        <taxon>Metazoa</taxon>
        <taxon>Ecdysozoa</taxon>
        <taxon>Arthropoda</taxon>
        <taxon>Hexapoda</taxon>
        <taxon>Insecta</taxon>
        <taxon>Pterygota</taxon>
        <taxon>Neoptera</taxon>
        <taxon>Endopterygota</taxon>
        <taxon>Hymenoptera</taxon>
        <taxon>Cephoidea</taxon>
        <taxon>Cephidae</taxon>
        <taxon>Cephus</taxon>
    </lineage>
</organism>
<proteinExistence type="inferred from homology"/>
<dbReference type="PANTHER" id="PTHR42738">
    <property type="entry name" value="HYDROXYMETHYLGLUTARYL-COA LYASE"/>
    <property type="match status" value="1"/>
</dbReference>
<gene>
    <name evidence="9 10" type="primary">LOC107271451</name>
</gene>
<keyword evidence="8" id="KW-1185">Reference proteome</keyword>
<evidence type="ECO:0000256" key="1">
    <source>
        <dbReference type="ARBA" id="ARBA00005143"/>
    </source>
</evidence>
<dbReference type="PANTHER" id="PTHR42738:SF7">
    <property type="entry name" value="HYDROXYMETHYLGLUTARYL-COA LYASE"/>
    <property type="match status" value="1"/>
</dbReference>
<evidence type="ECO:0000256" key="5">
    <source>
        <dbReference type="ARBA" id="ARBA00023239"/>
    </source>
</evidence>
<comment type="pathway">
    <text evidence="1">Metabolic intermediate metabolism; (S)-3-hydroxy-3-methylglutaryl-CoA degradation; acetoacetate from (S)-3-hydroxy-3-methylglutaryl-CoA: step 1/1.</text>
</comment>
<dbReference type="GO" id="GO:0004419">
    <property type="term" value="F:hydroxymethylglutaryl-CoA lyase activity"/>
    <property type="evidence" value="ECO:0007669"/>
    <property type="project" value="UniProtKB-EC"/>
</dbReference>
<evidence type="ECO:0000313" key="8">
    <source>
        <dbReference type="Proteomes" id="UP000694920"/>
    </source>
</evidence>